<feature type="transmembrane region" description="Helical" evidence="1">
    <location>
        <begin position="86"/>
        <end position="106"/>
    </location>
</feature>
<organism evidence="2 3">
    <name type="scientific">Actinoplanes sandaracinus</name>
    <dbReference type="NCBI Taxonomy" id="3045177"/>
    <lineage>
        <taxon>Bacteria</taxon>
        <taxon>Bacillati</taxon>
        <taxon>Actinomycetota</taxon>
        <taxon>Actinomycetes</taxon>
        <taxon>Micromonosporales</taxon>
        <taxon>Micromonosporaceae</taxon>
        <taxon>Actinoplanes</taxon>
    </lineage>
</organism>
<keyword evidence="1" id="KW-0812">Transmembrane</keyword>
<evidence type="ECO:0000313" key="2">
    <source>
        <dbReference type="EMBL" id="MDI6106031.1"/>
    </source>
</evidence>
<dbReference type="EMBL" id="JASCTH010000070">
    <property type="protein sequence ID" value="MDI6106031.1"/>
    <property type="molecule type" value="Genomic_DNA"/>
</dbReference>
<dbReference type="RefSeq" id="WP_282767491.1">
    <property type="nucleotide sequence ID" value="NZ_JASCTH010000070.1"/>
</dbReference>
<comment type="caution">
    <text evidence="2">The sequence shown here is derived from an EMBL/GenBank/DDBJ whole genome shotgun (WGS) entry which is preliminary data.</text>
</comment>
<feature type="transmembrane region" description="Helical" evidence="1">
    <location>
        <begin position="228"/>
        <end position="250"/>
    </location>
</feature>
<proteinExistence type="predicted"/>
<feature type="transmembrane region" description="Helical" evidence="1">
    <location>
        <begin position="35"/>
        <end position="53"/>
    </location>
</feature>
<dbReference type="Proteomes" id="UP001241758">
    <property type="component" value="Unassembled WGS sequence"/>
</dbReference>
<feature type="transmembrane region" description="Helical" evidence="1">
    <location>
        <begin position="201"/>
        <end position="221"/>
    </location>
</feature>
<name>A0ABT6X1X1_9ACTN</name>
<keyword evidence="3" id="KW-1185">Reference proteome</keyword>
<feature type="transmembrane region" description="Helical" evidence="1">
    <location>
        <begin position="167"/>
        <end position="189"/>
    </location>
</feature>
<evidence type="ECO:0000256" key="1">
    <source>
        <dbReference type="SAM" id="Phobius"/>
    </source>
</evidence>
<keyword evidence="1" id="KW-1133">Transmembrane helix</keyword>
<feature type="transmembrane region" description="Helical" evidence="1">
    <location>
        <begin position="126"/>
        <end position="155"/>
    </location>
</feature>
<evidence type="ECO:0000313" key="3">
    <source>
        <dbReference type="Proteomes" id="UP001241758"/>
    </source>
</evidence>
<protein>
    <submittedName>
        <fullName evidence="2">Uncharacterized protein</fullName>
    </submittedName>
</protein>
<reference evidence="2 3" key="1">
    <citation type="submission" date="2023-05" db="EMBL/GenBank/DDBJ databases">
        <title>Actinoplanes sp. NEAU-A12 genome sequencing.</title>
        <authorList>
            <person name="Wang Z.-S."/>
        </authorList>
    </citation>
    <scope>NUCLEOTIDE SEQUENCE [LARGE SCALE GENOMIC DNA]</scope>
    <source>
        <strain evidence="2 3">NEAU-A12</strain>
    </source>
</reference>
<feature type="transmembrane region" description="Helical" evidence="1">
    <location>
        <begin position="59"/>
        <end position="79"/>
    </location>
</feature>
<sequence>MYEDAQMNNEADMVAAQTFDTENTAKEARYNKRTVLLSSVALGAAAFLCDLVPGTLGTMLLTLTSSGLAWGMVALTTGFRQNTWRAAVLGSTATLLIATVVYYAMVLGVSQRWRGGNLQDGSSADFISLLSVGRAAAFWAIASLCAGPLLGTIGWKMRVGSERQSSILIAASFGLFSAESFDALVLRASLREHLQYFGQQFMQPAFLTIALSALATSYLLWRRKIRFATVTFIASAFFSVALGILLWRFVSFARVLISV</sequence>
<keyword evidence="1" id="KW-0472">Membrane</keyword>
<gene>
    <name evidence="2" type="ORF">QLQ12_46450</name>
</gene>
<accession>A0ABT6X1X1</accession>